<dbReference type="Proteomes" id="UP000053815">
    <property type="component" value="Unassembled WGS sequence"/>
</dbReference>
<keyword evidence="2" id="KW-1185">Reference proteome</keyword>
<evidence type="ECO:0000313" key="1">
    <source>
        <dbReference type="EMBL" id="GAN11695.1"/>
    </source>
</evidence>
<gene>
    <name evidence="1" type="ORF">MAM1_0820d11276</name>
</gene>
<dbReference type="AlphaFoldDB" id="A0A0C9LZ69"/>
<accession>A0A0C9LZ69</accession>
<reference evidence="1" key="1">
    <citation type="submission" date="2014-09" db="EMBL/GenBank/DDBJ databases">
        <title>Draft genome sequence of an oleaginous Mucoromycotina fungus Mucor ambiguus NBRC6742.</title>
        <authorList>
            <person name="Takeda I."/>
            <person name="Yamane N."/>
            <person name="Morita T."/>
            <person name="Tamano K."/>
            <person name="Machida M."/>
            <person name="Baker S."/>
            <person name="Koike H."/>
        </authorList>
    </citation>
    <scope>NUCLEOTIDE SEQUENCE</scope>
    <source>
        <strain evidence="1">NBRC 6742</strain>
    </source>
</reference>
<evidence type="ECO:0000313" key="2">
    <source>
        <dbReference type="Proteomes" id="UP000053815"/>
    </source>
</evidence>
<dbReference type="OrthoDB" id="10572852at2759"/>
<sequence>MHYLRKTASASAVLGVNTNASGTKFEATSSTTESGNESDAETVYLNWEECSTRIYQRFADPHTSYQHVKPELVGLSGLFTTSA</sequence>
<name>A0A0C9LZ69_9FUNG</name>
<organism evidence="1">
    <name type="scientific">Mucor ambiguus</name>
    <dbReference type="NCBI Taxonomy" id="91626"/>
    <lineage>
        <taxon>Eukaryota</taxon>
        <taxon>Fungi</taxon>
        <taxon>Fungi incertae sedis</taxon>
        <taxon>Mucoromycota</taxon>
        <taxon>Mucoromycotina</taxon>
        <taxon>Mucoromycetes</taxon>
        <taxon>Mucorales</taxon>
        <taxon>Mucorineae</taxon>
        <taxon>Mucoraceae</taxon>
        <taxon>Mucor</taxon>
    </lineage>
</organism>
<proteinExistence type="predicted"/>
<dbReference type="EMBL" id="DF837109">
    <property type="protein sequence ID" value="GAN11695.1"/>
    <property type="molecule type" value="Genomic_DNA"/>
</dbReference>
<protein>
    <submittedName>
        <fullName evidence="1">Uncharacterized protein</fullName>
    </submittedName>
</protein>